<dbReference type="RefSeq" id="WP_216964785.1">
    <property type="nucleotide sequence ID" value="NZ_JAHOPB010000002.1"/>
</dbReference>
<dbReference type="Pfam" id="PF00440">
    <property type="entry name" value="TetR_N"/>
    <property type="match status" value="1"/>
</dbReference>
<name>A0ABS6INK6_9HYPH</name>
<dbReference type="PANTHER" id="PTHR30055:SF234">
    <property type="entry name" value="HTH-TYPE TRANSCRIPTIONAL REGULATOR BETI"/>
    <property type="match status" value="1"/>
</dbReference>
<organism evidence="6 7">
    <name type="scientific">Reyranella humidisoli</name>
    <dbReference type="NCBI Taxonomy" id="2849149"/>
    <lineage>
        <taxon>Bacteria</taxon>
        <taxon>Pseudomonadati</taxon>
        <taxon>Pseudomonadota</taxon>
        <taxon>Alphaproteobacteria</taxon>
        <taxon>Hyphomicrobiales</taxon>
        <taxon>Reyranellaceae</taxon>
        <taxon>Reyranella</taxon>
    </lineage>
</organism>
<keyword evidence="7" id="KW-1185">Reference proteome</keyword>
<dbReference type="InterPro" id="IPR041490">
    <property type="entry name" value="KstR2_TetR_C"/>
</dbReference>
<sequence>MSRKTLMAVSARLFARGGFDATSMRDIAGEAGMLAGSMYYHFPSKNDLIAAVYEQGVAEIGSAVDSALAEREAPWARLEAACVAHLESLLADRAHAAVMTADLSRLDPKLRRRLVTLRDGYERRFVDLVAALPLAPGTDRTLWRLQLLGALNWTPTWYRVDGKSPATIARALVAALRTSAAEAS</sequence>
<keyword evidence="1" id="KW-0805">Transcription regulation</keyword>
<keyword evidence="2 4" id="KW-0238">DNA-binding</keyword>
<dbReference type="Pfam" id="PF17932">
    <property type="entry name" value="TetR_C_24"/>
    <property type="match status" value="1"/>
</dbReference>
<reference evidence="6 7" key="1">
    <citation type="submission" date="2021-06" db="EMBL/GenBank/DDBJ databases">
        <authorList>
            <person name="Lee D.H."/>
        </authorList>
    </citation>
    <scope>NUCLEOTIDE SEQUENCE [LARGE SCALE GENOMIC DNA]</scope>
    <source>
        <strain evidence="6 7">MMS21-HV4-11</strain>
    </source>
</reference>
<accession>A0ABS6INK6</accession>
<dbReference type="PANTHER" id="PTHR30055">
    <property type="entry name" value="HTH-TYPE TRANSCRIPTIONAL REGULATOR RUTR"/>
    <property type="match status" value="1"/>
</dbReference>
<evidence type="ECO:0000256" key="4">
    <source>
        <dbReference type="PROSITE-ProRule" id="PRU00335"/>
    </source>
</evidence>
<dbReference type="PROSITE" id="PS50977">
    <property type="entry name" value="HTH_TETR_2"/>
    <property type="match status" value="1"/>
</dbReference>
<feature type="DNA-binding region" description="H-T-H motif" evidence="4">
    <location>
        <begin position="23"/>
        <end position="42"/>
    </location>
</feature>
<evidence type="ECO:0000256" key="3">
    <source>
        <dbReference type="ARBA" id="ARBA00023163"/>
    </source>
</evidence>
<evidence type="ECO:0000313" key="6">
    <source>
        <dbReference type="EMBL" id="MBU8876191.1"/>
    </source>
</evidence>
<protein>
    <submittedName>
        <fullName evidence="6">TetR/AcrR family transcriptional regulator</fullName>
    </submittedName>
</protein>
<dbReference type="Proteomes" id="UP000727907">
    <property type="component" value="Unassembled WGS sequence"/>
</dbReference>
<dbReference type="EMBL" id="JAHOPB010000002">
    <property type="protein sequence ID" value="MBU8876191.1"/>
    <property type="molecule type" value="Genomic_DNA"/>
</dbReference>
<evidence type="ECO:0000256" key="1">
    <source>
        <dbReference type="ARBA" id="ARBA00023015"/>
    </source>
</evidence>
<proteinExistence type="predicted"/>
<feature type="domain" description="HTH tetR-type" evidence="5">
    <location>
        <begin position="1"/>
        <end position="60"/>
    </location>
</feature>
<dbReference type="InterPro" id="IPR050109">
    <property type="entry name" value="HTH-type_TetR-like_transc_reg"/>
</dbReference>
<gene>
    <name evidence="6" type="ORF">KQ910_20630</name>
</gene>
<comment type="caution">
    <text evidence="6">The sequence shown here is derived from an EMBL/GenBank/DDBJ whole genome shotgun (WGS) entry which is preliminary data.</text>
</comment>
<dbReference type="InterPro" id="IPR001647">
    <property type="entry name" value="HTH_TetR"/>
</dbReference>
<evidence type="ECO:0000313" key="7">
    <source>
        <dbReference type="Proteomes" id="UP000727907"/>
    </source>
</evidence>
<keyword evidence="3" id="KW-0804">Transcription</keyword>
<evidence type="ECO:0000256" key="2">
    <source>
        <dbReference type="ARBA" id="ARBA00023125"/>
    </source>
</evidence>
<evidence type="ECO:0000259" key="5">
    <source>
        <dbReference type="PROSITE" id="PS50977"/>
    </source>
</evidence>